<evidence type="ECO:0000259" key="1">
    <source>
        <dbReference type="Pfam" id="PF18546"/>
    </source>
</evidence>
<dbReference type="RefSeq" id="WP_097176268.1">
    <property type="nucleotide sequence ID" value="NZ_OBML01000013.1"/>
</dbReference>
<feature type="domain" description="Metanogen output" evidence="1">
    <location>
        <begin position="29"/>
        <end position="158"/>
    </location>
</feature>
<protein>
    <recommendedName>
        <fullName evidence="1">Metanogen output domain-containing protein</fullName>
    </recommendedName>
</protein>
<name>A0A285TM22_9HYPH</name>
<dbReference type="Pfam" id="PF18546">
    <property type="entry name" value="MetOD1"/>
    <property type="match status" value="1"/>
</dbReference>
<evidence type="ECO:0000313" key="3">
    <source>
        <dbReference type="Proteomes" id="UP000219331"/>
    </source>
</evidence>
<dbReference type="OrthoDB" id="260231at2"/>
<dbReference type="AlphaFoldDB" id="A0A285TM22"/>
<dbReference type="Proteomes" id="UP000219331">
    <property type="component" value="Unassembled WGS sequence"/>
</dbReference>
<sequence>MAGSCVSAAVGECEVDLDQAGFFRNVIGALAGTMEEVIGREDASAFVSVVGTRIGDDLSRQYRTALGGTASDLEAVAAVLVDLKTRIGASFEIASLSEDEILLVNGDCPFAEKVLGRPSLCMMTATVFGRIVSQAKGYARVRVEEAIATGHGGCRVRVALKRGEGGDDGHEFFA</sequence>
<evidence type="ECO:0000313" key="2">
    <source>
        <dbReference type="EMBL" id="SOC23659.1"/>
    </source>
</evidence>
<keyword evidence="3" id="KW-1185">Reference proteome</keyword>
<accession>A0A285TM22</accession>
<dbReference type="EMBL" id="OBML01000013">
    <property type="protein sequence ID" value="SOC23659.1"/>
    <property type="molecule type" value="Genomic_DNA"/>
</dbReference>
<gene>
    <name evidence="2" type="ORF">SAMN05421512_11330</name>
</gene>
<proteinExistence type="predicted"/>
<dbReference type="STRING" id="538381.GCA_001696535_00514"/>
<reference evidence="2 3" key="1">
    <citation type="submission" date="2017-08" db="EMBL/GenBank/DDBJ databases">
        <authorList>
            <person name="de Groot N.N."/>
        </authorList>
    </citation>
    <scope>NUCLEOTIDE SEQUENCE [LARGE SCALE GENOMIC DNA]</scope>
    <source>
        <strain evidence="2 3">USBA 352</strain>
    </source>
</reference>
<dbReference type="InterPro" id="IPR041359">
    <property type="entry name" value="MetOD1"/>
</dbReference>
<organism evidence="2 3">
    <name type="scientific">Stappia indica</name>
    <dbReference type="NCBI Taxonomy" id="538381"/>
    <lineage>
        <taxon>Bacteria</taxon>
        <taxon>Pseudomonadati</taxon>
        <taxon>Pseudomonadota</taxon>
        <taxon>Alphaproteobacteria</taxon>
        <taxon>Hyphomicrobiales</taxon>
        <taxon>Stappiaceae</taxon>
        <taxon>Stappia</taxon>
    </lineage>
</organism>